<organism evidence="1">
    <name type="scientific">Streptococcus salivarius</name>
    <dbReference type="NCBI Taxonomy" id="1304"/>
    <lineage>
        <taxon>Bacteria</taxon>
        <taxon>Bacillati</taxon>
        <taxon>Bacillota</taxon>
        <taxon>Bacilli</taxon>
        <taxon>Lactobacillales</taxon>
        <taxon>Streptococcaceae</taxon>
        <taxon>Streptococcus</taxon>
    </lineage>
</organism>
<reference evidence="1" key="1">
    <citation type="submission" date="2016-08" db="EMBL/GenBank/DDBJ databases">
        <authorList>
            <person name="Seilhamer J.J."/>
        </authorList>
    </citation>
    <scope>NUCLEOTIDE SEQUENCE</scope>
    <source>
        <strain evidence="1">B35</strain>
    </source>
</reference>
<name>A0A1R3T8T8_STRSL</name>
<sequence length="99" mass="11576">MEINEEMYDNLLVAIHQFENMITANVFNREHNATVKLFGNELFNLCKSNQLNVSLSAVKQLGAYNQLLDEANKFKNYTAEQVENFYYEWIEPSTIELYG</sequence>
<reference evidence="1" key="2">
    <citation type="submission" date="2017-02" db="EMBL/GenBank/DDBJ databases">
        <title>Diversity of integrative and conjugative elements of Streptococcus salivarius and their intra- and interspecies transfer.</title>
        <authorList>
            <person name="Dahmane N."/>
            <person name="Libante V."/>
            <person name="Charron-Bourgoin F."/>
            <person name="Guedon E."/>
            <person name="Guedon G."/>
            <person name="Leblond-Bourget N."/>
            <person name="Payot S."/>
        </authorList>
    </citation>
    <scope>NUCLEOTIDE SEQUENCE</scope>
    <source>
        <strain evidence="1">B35</strain>
    </source>
</reference>
<dbReference type="EMBL" id="LT622825">
    <property type="protein sequence ID" value="SCW20610.1"/>
    <property type="molecule type" value="Genomic_DNA"/>
</dbReference>
<protein>
    <submittedName>
        <fullName evidence="1">Uncharacterized protein</fullName>
    </submittedName>
</protein>
<dbReference type="AlphaFoldDB" id="A0A1R3T8T8"/>
<accession>A0A1R3T8T8</accession>
<dbReference type="RefSeq" id="WP_183136198.1">
    <property type="nucleotide sequence ID" value="NZ_LR822044.1"/>
</dbReference>
<proteinExistence type="predicted"/>
<evidence type="ECO:0000313" key="1">
    <source>
        <dbReference type="EMBL" id="SCW20610.1"/>
    </source>
</evidence>